<dbReference type="AlphaFoldDB" id="A0AAD3S9Y2"/>
<reference evidence="1" key="1">
    <citation type="submission" date="2023-05" db="EMBL/GenBank/DDBJ databases">
        <title>Nepenthes gracilis genome sequencing.</title>
        <authorList>
            <person name="Fukushima K."/>
        </authorList>
    </citation>
    <scope>NUCLEOTIDE SEQUENCE</scope>
    <source>
        <strain evidence="1">SING2019-196</strain>
    </source>
</reference>
<dbReference type="Proteomes" id="UP001279734">
    <property type="component" value="Unassembled WGS sequence"/>
</dbReference>
<evidence type="ECO:0000313" key="1">
    <source>
        <dbReference type="EMBL" id="GMH06879.1"/>
    </source>
</evidence>
<gene>
    <name evidence="1" type="ORF">Nepgr_008719</name>
</gene>
<proteinExistence type="predicted"/>
<dbReference type="EMBL" id="BSYO01000006">
    <property type="protein sequence ID" value="GMH06879.1"/>
    <property type="molecule type" value="Genomic_DNA"/>
</dbReference>
<keyword evidence="2" id="KW-1185">Reference proteome</keyword>
<protein>
    <submittedName>
        <fullName evidence="1">Uncharacterized protein</fullName>
    </submittedName>
</protein>
<sequence>MVDWPLSKNVPALRGVSTGFYQWFIKNYGLIAKPLMADNFEGTNKANQGFAAILMVVDRLDKSVHFNPLKQPFTGCGLAWSFVDHVVKLHDISEHCKRPEQTIHDFFYARAVGKLVFLVQPPNRANRTDK</sequence>
<evidence type="ECO:0000313" key="2">
    <source>
        <dbReference type="Proteomes" id="UP001279734"/>
    </source>
</evidence>
<name>A0AAD3S9Y2_NEPGR</name>
<accession>A0AAD3S9Y2</accession>
<comment type="caution">
    <text evidence="1">The sequence shown here is derived from an EMBL/GenBank/DDBJ whole genome shotgun (WGS) entry which is preliminary data.</text>
</comment>
<organism evidence="1 2">
    <name type="scientific">Nepenthes gracilis</name>
    <name type="common">Slender pitcher plant</name>
    <dbReference type="NCBI Taxonomy" id="150966"/>
    <lineage>
        <taxon>Eukaryota</taxon>
        <taxon>Viridiplantae</taxon>
        <taxon>Streptophyta</taxon>
        <taxon>Embryophyta</taxon>
        <taxon>Tracheophyta</taxon>
        <taxon>Spermatophyta</taxon>
        <taxon>Magnoliopsida</taxon>
        <taxon>eudicotyledons</taxon>
        <taxon>Gunneridae</taxon>
        <taxon>Pentapetalae</taxon>
        <taxon>Caryophyllales</taxon>
        <taxon>Nepenthaceae</taxon>
        <taxon>Nepenthes</taxon>
    </lineage>
</organism>